<dbReference type="AlphaFoldDB" id="A0A840UWG9"/>
<name>A0A840UWG9_9BACT</name>
<accession>A0A840UWG9</accession>
<feature type="signal peptide" evidence="7">
    <location>
        <begin position="1"/>
        <end position="21"/>
    </location>
</feature>
<dbReference type="Proteomes" id="UP000539642">
    <property type="component" value="Unassembled WGS sequence"/>
</dbReference>
<dbReference type="EMBL" id="JACHEO010000020">
    <property type="protein sequence ID" value="MBB5349176.1"/>
    <property type="molecule type" value="Genomic_DNA"/>
</dbReference>
<feature type="region of interest" description="Disordered" evidence="6">
    <location>
        <begin position="654"/>
        <end position="679"/>
    </location>
</feature>
<feature type="domain" description="PDZ" evidence="8">
    <location>
        <begin position="249"/>
        <end position="321"/>
    </location>
</feature>
<keyword evidence="3 5" id="KW-0378">Hydrolase</keyword>
<dbReference type="EC" id="3.4.21.102" evidence="9"/>
<dbReference type="SUPFAM" id="SSF52096">
    <property type="entry name" value="ClpP/crotonase"/>
    <property type="match status" value="1"/>
</dbReference>
<dbReference type="PROSITE" id="PS51257">
    <property type="entry name" value="PROKAR_LIPOPROTEIN"/>
    <property type="match status" value="1"/>
</dbReference>
<dbReference type="InterPro" id="IPR029045">
    <property type="entry name" value="ClpP/crotonase-like_dom_sf"/>
</dbReference>
<dbReference type="Pfam" id="PF11818">
    <property type="entry name" value="DUF3340"/>
    <property type="match status" value="1"/>
</dbReference>
<evidence type="ECO:0000259" key="8">
    <source>
        <dbReference type="PROSITE" id="PS50106"/>
    </source>
</evidence>
<dbReference type="GO" id="GO:0007165">
    <property type="term" value="P:signal transduction"/>
    <property type="evidence" value="ECO:0007669"/>
    <property type="project" value="TreeGrafter"/>
</dbReference>
<dbReference type="SMART" id="SM00228">
    <property type="entry name" value="PDZ"/>
    <property type="match status" value="1"/>
</dbReference>
<gene>
    <name evidence="9" type="ORF">HNQ81_002927</name>
</gene>
<evidence type="ECO:0000256" key="5">
    <source>
        <dbReference type="RuleBase" id="RU004404"/>
    </source>
</evidence>
<protein>
    <submittedName>
        <fullName evidence="9">Carboxyl-terminal processing protease</fullName>
        <ecNumber evidence="9">3.4.21.102</ecNumber>
    </submittedName>
</protein>
<evidence type="ECO:0000256" key="3">
    <source>
        <dbReference type="ARBA" id="ARBA00022801"/>
    </source>
</evidence>
<dbReference type="InterPro" id="IPR040573">
    <property type="entry name" value="TSP_N"/>
</dbReference>
<dbReference type="Pfam" id="PF00595">
    <property type="entry name" value="PDZ"/>
    <property type="match status" value="1"/>
</dbReference>
<evidence type="ECO:0000313" key="9">
    <source>
        <dbReference type="EMBL" id="MBB5349176.1"/>
    </source>
</evidence>
<dbReference type="InterPro" id="IPR036034">
    <property type="entry name" value="PDZ_sf"/>
</dbReference>
<feature type="chain" id="PRO_5032760774" evidence="7">
    <location>
        <begin position="22"/>
        <end position="700"/>
    </location>
</feature>
<dbReference type="GO" id="GO:0006508">
    <property type="term" value="P:proteolysis"/>
    <property type="evidence" value="ECO:0007669"/>
    <property type="project" value="UniProtKB-KW"/>
</dbReference>
<evidence type="ECO:0000256" key="2">
    <source>
        <dbReference type="ARBA" id="ARBA00022670"/>
    </source>
</evidence>
<dbReference type="Gene3D" id="3.90.226.10">
    <property type="entry name" value="2-enoyl-CoA Hydratase, Chain A, domain 1"/>
    <property type="match status" value="1"/>
</dbReference>
<comment type="similarity">
    <text evidence="1 5">Belongs to the peptidase S41A family.</text>
</comment>
<dbReference type="CDD" id="cd07560">
    <property type="entry name" value="Peptidase_S41_CPP"/>
    <property type="match status" value="1"/>
</dbReference>
<dbReference type="PANTHER" id="PTHR32060">
    <property type="entry name" value="TAIL-SPECIFIC PROTEASE"/>
    <property type="match status" value="1"/>
</dbReference>
<dbReference type="Gene3D" id="2.30.42.10">
    <property type="match status" value="1"/>
</dbReference>
<keyword evidence="4 5" id="KW-0720">Serine protease</keyword>
<proteinExistence type="inferred from homology"/>
<organism evidence="9 10">
    <name type="scientific">Desulfoprunum benzoelyticum</name>
    <dbReference type="NCBI Taxonomy" id="1506996"/>
    <lineage>
        <taxon>Bacteria</taxon>
        <taxon>Pseudomonadati</taxon>
        <taxon>Thermodesulfobacteriota</taxon>
        <taxon>Desulfobulbia</taxon>
        <taxon>Desulfobulbales</taxon>
        <taxon>Desulfobulbaceae</taxon>
        <taxon>Desulfoprunum</taxon>
    </lineage>
</organism>
<keyword evidence="10" id="KW-1185">Reference proteome</keyword>
<comment type="caution">
    <text evidence="9">The sequence shown here is derived from an EMBL/GenBank/DDBJ whole genome shotgun (WGS) entry which is preliminary data.</text>
</comment>
<dbReference type="SMART" id="SM00245">
    <property type="entry name" value="TSPc"/>
    <property type="match status" value="1"/>
</dbReference>
<dbReference type="CDD" id="cd06782">
    <property type="entry name" value="cpPDZ_CPP-like"/>
    <property type="match status" value="1"/>
</dbReference>
<dbReference type="GO" id="GO:0030288">
    <property type="term" value="C:outer membrane-bounded periplasmic space"/>
    <property type="evidence" value="ECO:0007669"/>
    <property type="project" value="TreeGrafter"/>
</dbReference>
<dbReference type="FunFam" id="3.90.226.10:FF:000090">
    <property type="entry name" value="Tail-specific protease"/>
    <property type="match status" value="1"/>
</dbReference>
<reference evidence="9 10" key="1">
    <citation type="submission" date="2020-08" db="EMBL/GenBank/DDBJ databases">
        <title>Genomic Encyclopedia of Type Strains, Phase IV (KMG-IV): sequencing the most valuable type-strain genomes for metagenomic binning, comparative biology and taxonomic classification.</title>
        <authorList>
            <person name="Goeker M."/>
        </authorList>
    </citation>
    <scope>NUCLEOTIDE SEQUENCE [LARGE SCALE GENOMIC DNA]</scope>
    <source>
        <strain evidence="9 10">DSM 28570</strain>
    </source>
</reference>
<sequence length="700" mass="78232">MKYLTPPVFALLLLLSCPLLGFGESADNRSSADFLKRNRLIGYMLAKQLPTVHLSDKSMDDELAQAAFTLYLNQLDFQKRFLLQKDVDQLRAFAPYIDDNLVQGNNPLPDAGMDILGERIDQAEKMVEAILAAGIDFNASETLETDPKKLEFARDLPGLQDRWRKILKSEIISRYLELEDDAKKAKENKTPDGLLQEARSKVAKRYKEIFRRLRQETRQDHYDRYFNAVARAFDPHTNYIPPAGKEQFDISMRGSLEGIGALLREDDGFIKVMRIIPGSASARQGRLQAEDTILQVAQGGEEPVDVTDMRLRDAVRLIRGSKGSEVRLTVRKADGSKDIIPIVRDVVQIEETFVRSTVLKNSDGRKIGLIYIPSFYRDFEKTSNGENARNSTDDTRKEVLALKKQGVDGIILDLRNNGGGALVDAVDIAGLFLPSGPVVQVRNSNGSIRVLNDEDPEMVYSGPLVVLVNVFSASASEIVAAALQDYRRAIVIGGPTTHGKGTVQTVIDFNDNIPLFQINKYDDLGALKVTIQKFYRITGGSTQYKGMEPDIVLPSILESLKSGERFLEYSMPWSSIDPVTFAKSQAVPAKLDTIRAASAHRVVRNEKFKAIRDEIARVQEQVDNSVISLDIDDMRKKQEEARLAKEKVGSQFGLFGDEARTDSETAEDEEDMQSSGAEWLKEVQDDPYIQEAELIIADMT</sequence>
<keyword evidence="2 5" id="KW-0645">Protease</keyword>
<dbReference type="InterPro" id="IPR020992">
    <property type="entry name" value="Tail_Prtase_C"/>
</dbReference>
<evidence type="ECO:0000313" key="10">
    <source>
        <dbReference type="Proteomes" id="UP000539642"/>
    </source>
</evidence>
<dbReference type="GO" id="GO:0004252">
    <property type="term" value="F:serine-type endopeptidase activity"/>
    <property type="evidence" value="ECO:0007669"/>
    <property type="project" value="UniProtKB-EC"/>
</dbReference>
<dbReference type="NCBIfam" id="TIGR00225">
    <property type="entry name" value="prc"/>
    <property type="match status" value="1"/>
</dbReference>
<evidence type="ECO:0000256" key="7">
    <source>
        <dbReference type="SAM" id="SignalP"/>
    </source>
</evidence>
<dbReference type="Pfam" id="PF03572">
    <property type="entry name" value="Peptidase_S41"/>
    <property type="match status" value="1"/>
</dbReference>
<dbReference type="InterPro" id="IPR001478">
    <property type="entry name" value="PDZ"/>
</dbReference>
<dbReference type="PANTHER" id="PTHR32060:SF22">
    <property type="entry name" value="CARBOXYL-TERMINAL-PROCESSING PEPTIDASE 3, CHLOROPLASTIC"/>
    <property type="match status" value="1"/>
</dbReference>
<dbReference type="PROSITE" id="PS50106">
    <property type="entry name" value="PDZ"/>
    <property type="match status" value="1"/>
</dbReference>
<dbReference type="InterPro" id="IPR005151">
    <property type="entry name" value="Tail-specific_protease"/>
</dbReference>
<dbReference type="Pfam" id="PF17804">
    <property type="entry name" value="TSP_NTD"/>
    <property type="match status" value="1"/>
</dbReference>
<evidence type="ECO:0000256" key="4">
    <source>
        <dbReference type="ARBA" id="ARBA00022825"/>
    </source>
</evidence>
<evidence type="ECO:0000256" key="6">
    <source>
        <dbReference type="SAM" id="MobiDB-lite"/>
    </source>
</evidence>
<dbReference type="SUPFAM" id="SSF50156">
    <property type="entry name" value="PDZ domain-like"/>
    <property type="match status" value="1"/>
</dbReference>
<dbReference type="RefSeq" id="WP_183351983.1">
    <property type="nucleotide sequence ID" value="NZ_JACHEO010000020.1"/>
</dbReference>
<dbReference type="InterPro" id="IPR004447">
    <property type="entry name" value="Peptidase_S41A"/>
</dbReference>
<evidence type="ECO:0000256" key="1">
    <source>
        <dbReference type="ARBA" id="ARBA00009179"/>
    </source>
</evidence>
<keyword evidence="7" id="KW-0732">Signal</keyword>